<dbReference type="PRINTS" id="PR00365">
    <property type="entry name" value="ENDOTHELIN"/>
</dbReference>
<proteinExistence type="inferred from homology"/>
<dbReference type="InterPro" id="IPR019764">
    <property type="entry name" value="Endothelin_toxin_CS"/>
</dbReference>
<reference evidence="10 11" key="1">
    <citation type="submission" date="2019-04" db="EMBL/GenBank/DDBJ databases">
        <authorList>
            <consortium name="Wellcome Sanger Institute Data Sharing"/>
        </authorList>
    </citation>
    <scope>NUCLEOTIDE SEQUENCE [LARGE SCALE GENOMIC DNA]</scope>
</reference>
<reference evidence="10" key="2">
    <citation type="submission" date="2025-08" db="UniProtKB">
        <authorList>
            <consortium name="Ensembl"/>
        </authorList>
    </citation>
    <scope>IDENTIFICATION</scope>
</reference>
<dbReference type="GO" id="GO:0014826">
    <property type="term" value="P:vein smooth muscle contraction"/>
    <property type="evidence" value="ECO:0007669"/>
    <property type="project" value="TreeGrafter"/>
</dbReference>
<dbReference type="KEGG" id="sfm:108931832"/>
<dbReference type="CTD" id="1906"/>
<dbReference type="GeneID" id="108931832"/>
<dbReference type="Pfam" id="PF00322">
    <property type="entry name" value="Endothelin"/>
    <property type="match status" value="1"/>
</dbReference>
<dbReference type="PANTHER" id="PTHR13874">
    <property type="entry name" value="ENDOTHELIN"/>
    <property type="match status" value="1"/>
</dbReference>
<keyword evidence="3" id="KW-0964">Secreted</keyword>
<protein>
    <recommendedName>
        <fullName evidence="6">Endothelin-1</fullName>
    </recommendedName>
</protein>
<feature type="domain" description="Endothelin-like toxin" evidence="9">
    <location>
        <begin position="90"/>
        <end position="111"/>
    </location>
</feature>
<gene>
    <name evidence="10" type="primary">edn1</name>
</gene>
<dbReference type="GO" id="GO:0005179">
    <property type="term" value="F:hormone activity"/>
    <property type="evidence" value="ECO:0007669"/>
    <property type="project" value="TreeGrafter"/>
</dbReference>
<evidence type="ECO:0000256" key="8">
    <source>
        <dbReference type="SAM" id="SignalP"/>
    </source>
</evidence>
<feature type="signal peptide" evidence="8">
    <location>
        <begin position="1"/>
        <end position="23"/>
    </location>
</feature>
<evidence type="ECO:0000256" key="2">
    <source>
        <dbReference type="ARBA" id="ARBA00010959"/>
    </source>
</evidence>
<feature type="chain" id="PRO_5034146118" description="Endothelin-1" evidence="8">
    <location>
        <begin position="24"/>
        <end position="116"/>
    </location>
</feature>
<comment type="similarity">
    <text evidence="2">Belongs to the endothelin/sarafotoxin family.</text>
</comment>
<evidence type="ECO:0000256" key="6">
    <source>
        <dbReference type="ARBA" id="ARBA00040197"/>
    </source>
</evidence>
<evidence type="ECO:0000256" key="4">
    <source>
        <dbReference type="ARBA" id="ARBA00022858"/>
    </source>
</evidence>
<dbReference type="GeneTree" id="ENSGT00950000183053"/>
<reference evidence="10" key="3">
    <citation type="submission" date="2025-09" db="UniProtKB">
        <authorList>
            <consortium name="Ensembl"/>
        </authorList>
    </citation>
    <scope>IDENTIFICATION</scope>
</reference>
<dbReference type="PANTHER" id="PTHR13874:SF10">
    <property type="entry name" value="ENDOTHELIN-1"/>
    <property type="match status" value="1"/>
</dbReference>
<dbReference type="RefSeq" id="XP_018603370.1">
    <property type="nucleotide sequence ID" value="XM_018747854.2"/>
</dbReference>
<evidence type="ECO:0000313" key="10">
    <source>
        <dbReference type="Ensembl" id="ENSSFOP00015031204.1"/>
    </source>
</evidence>
<dbReference type="AlphaFoldDB" id="A0A8C9SE13"/>
<dbReference type="OrthoDB" id="9362154at2759"/>
<dbReference type="GO" id="GO:0019229">
    <property type="term" value="P:regulation of vasoconstriction"/>
    <property type="evidence" value="ECO:0007669"/>
    <property type="project" value="InterPro"/>
</dbReference>
<name>A0A8C9SE13_SCLFO</name>
<keyword evidence="8" id="KW-0732">Signal</keyword>
<sequence>MDPHLVFTLLSLMFAGFFYRASLVTPSSSLDRHTRLKRCSCATFLDKECVYFCHLDIIWVNTPERIVSYGLGNARASRTRRSRAQQHSTRCLCANTRDHTCAAFCILVKSLRTPTR</sequence>
<evidence type="ECO:0000256" key="7">
    <source>
        <dbReference type="ARBA" id="ARBA00046081"/>
    </source>
</evidence>
<dbReference type="SMART" id="SM00272">
    <property type="entry name" value="END"/>
    <property type="match status" value="2"/>
</dbReference>
<dbReference type="InterPro" id="IPR020475">
    <property type="entry name" value="Endothelin"/>
</dbReference>
<keyword evidence="11" id="KW-1185">Reference proteome</keyword>
<organism evidence="10 11">
    <name type="scientific">Scleropages formosus</name>
    <name type="common">Asian bonytongue</name>
    <name type="synonym">Osteoglossum formosum</name>
    <dbReference type="NCBI Taxonomy" id="113540"/>
    <lineage>
        <taxon>Eukaryota</taxon>
        <taxon>Metazoa</taxon>
        <taxon>Chordata</taxon>
        <taxon>Craniata</taxon>
        <taxon>Vertebrata</taxon>
        <taxon>Euteleostomi</taxon>
        <taxon>Actinopterygii</taxon>
        <taxon>Neopterygii</taxon>
        <taxon>Teleostei</taxon>
        <taxon>Osteoglossocephala</taxon>
        <taxon>Osteoglossomorpha</taxon>
        <taxon>Osteoglossiformes</taxon>
        <taxon>Osteoglossidae</taxon>
        <taxon>Scleropages</taxon>
    </lineage>
</organism>
<dbReference type="GO" id="GO:0031707">
    <property type="term" value="F:endothelin A receptor binding"/>
    <property type="evidence" value="ECO:0007669"/>
    <property type="project" value="TreeGrafter"/>
</dbReference>
<evidence type="ECO:0000256" key="5">
    <source>
        <dbReference type="ARBA" id="ARBA00023322"/>
    </source>
</evidence>
<dbReference type="PROSITE" id="PS00270">
    <property type="entry name" value="ENDOTHELIN"/>
    <property type="match status" value="2"/>
</dbReference>
<dbReference type="GO" id="GO:0005615">
    <property type="term" value="C:extracellular space"/>
    <property type="evidence" value="ECO:0007669"/>
    <property type="project" value="TreeGrafter"/>
</dbReference>
<feature type="domain" description="Endothelin-like toxin" evidence="9">
    <location>
        <begin position="38"/>
        <end position="59"/>
    </location>
</feature>
<dbReference type="InterPro" id="IPR001928">
    <property type="entry name" value="Endothln-like_toxin"/>
</dbReference>
<comment type="subcellular location">
    <subcellularLocation>
        <location evidence="1">Secreted</location>
    </subcellularLocation>
</comment>
<dbReference type="Ensembl" id="ENSSFOT00015031555.2">
    <property type="protein sequence ID" value="ENSSFOP00015031204.1"/>
    <property type="gene ID" value="ENSSFOG00015020014.2"/>
</dbReference>
<dbReference type="Proteomes" id="UP000694397">
    <property type="component" value="Chromosome 23"/>
</dbReference>
<evidence type="ECO:0000256" key="3">
    <source>
        <dbReference type="ARBA" id="ARBA00022525"/>
    </source>
</evidence>
<keyword evidence="4" id="KW-0838">Vasoactive</keyword>
<comment type="function">
    <text evidence="7">Endothelins are endothelium-derived vasoconstrictor peptides. Probable ligand for G-protein coupled receptors EDNRA and EDNRB which activates PTK2B, BCAR1, BCAR3 and, GTPases RAP1 and RHOA cascade in glomerular mesangial cells. Also binds the DEAR/FBXW7-AS1 receptor. Promotes mesenteric arterial wall remodeling via activation of ROCK signaling and subsequent colocalization of NFATC3 with F-actin filaments. NFATC3 then translocates to the nucleus where it subsequently promotes the transcription of the smooth muscle hypertrophy and differentiation marker ACTA2.</text>
</comment>
<dbReference type="GO" id="GO:0006874">
    <property type="term" value="P:intracellular calcium ion homeostasis"/>
    <property type="evidence" value="ECO:0007669"/>
    <property type="project" value="TreeGrafter"/>
</dbReference>
<dbReference type="GO" id="GO:0003100">
    <property type="term" value="P:regulation of systemic arterial blood pressure by endothelin"/>
    <property type="evidence" value="ECO:0007669"/>
    <property type="project" value="TreeGrafter"/>
</dbReference>
<evidence type="ECO:0000259" key="9">
    <source>
        <dbReference type="SMART" id="SM00272"/>
    </source>
</evidence>
<evidence type="ECO:0000313" key="11">
    <source>
        <dbReference type="Proteomes" id="UP000694397"/>
    </source>
</evidence>
<keyword evidence="5" id="KW-0839">Vasoconstrictor</keyword>
<accession>A0A8C9SE13</accession>
<evidence type="ECO:0000256" key="1">
    <source>
        <dbReference type="ARBA" id="ARBA00004613"/>
    </source>
</evidence>
<dbReference type="GO" id="GO:0031708">
    <property type="term" value="F:endothelin B receptor binding"/>
    <property type="evidence" value="ECO:0007669"/>
    <property type="project" value="TreeGrafter"/>
</dbReference>